<sequence length="86" mass="9631">MASASRNTYRIFVSNLPWTVNPQKLKAHFSKFGDLGVSTVTFDKNTGFSRNFGFIKFADESGYKSALNAKRHILDGFLIRVSPAKN</sequence>
<evidence type="ECO:0000256" key="1">
    <source>
        <dbReference type="ARBA" id="ARBA00022884"/>
    </source>
</evidence>
<dbReference type="PANTHER" id="PTHR48024:SF56">
    <property type="entry name" value="HETEROGENEOUS NUCLEAR RIBONUCLEOPROTEIN A0"/>
    <property type="match status" value="1"/>
</dbReference>
<name>A0A6H5GI57_9HEMI</name>
<dbReference type="PANTHER" id="PTHR48024">
    <property type="entry name" value="GEO13361P1-RELATED"/>
    <property type="match status" value="1"/>
</dbReference>
<evidence type="ECO:0000256" key="2">
    <source>
        <dbReference type="PROSITE-ProRule" id="PRU00176"/>
    </source>
</evidence>
<dbReference type="SUPFAM" id="SSF54928">
    <property type="entry name" value="RNA-binding domain, RBD"/>
    <property type="match status" value="1"/>
</dbReference>
<dbReference type="SMART" id="SM00360">
    <property type="entry name" value="RRM"/>
    <property type="match status" value="1"/>
</dbReference>
<dbReference type="InterPro" id="IPR012677">
    <property type="entry name" value="Nucleotide-bd_a/b_plait_sf"/>
</dbReference>
<evidence type="ECO:0000259" key="3">
    <source>
        <dbReference type="PROSITE" id="PS50102"/>
    </source>
</evidence>
<dbReference type="EMBL" id="CADCXU010013520">
    <property type="protein sequence ID" value="CAB0003518.1"/>
    <property type="molecule type" value="Genomic_DNA"/>
</dbReference>
<dbReference type="InterPro" id="IPR050886">
    <property type="entry name" value="RNA-binding_reg"/>
</dbReference>
<accession>A0A6H5GI57</accession>
<evidence type="ECO:0000313" key="4">
    <source>
        <dbReference type="EMBL" id="CAB0003518.1"/>
    </source>
</evidence>
<dbReference type="OrthoDB" id="267048at2759"/>
<dbReference type="Gene3D" id="3.30.70.330">
    <property type="match status" value="1"/>
</dbReference>
<dbReference type="Proteomes" id="UP000479000">
    <property type="component" value="Unassembled WGS sequence"/>
</dbReference>
<keyword evidence="5" id="KW-1185">Reference proteome</keyword>
<dbReference type="GO" id="GO:0003723">
    <property type="term" value="F:RNA binding"/>
    <property type="evidence" value="ECO:0007669"/>
    <property type="project" value="UniProtKB-UniRule"/>
</dbReference>
<reference evidence="4 5" key="1">
    <citation type="submission" date="2020-02" db="EMBL/GenBank/DDBJ databases">
        <authorList>
            <person name="Ferguson B K."/>
        </authorList>
    </citation>
    <scope>NUCLEOTIDE SEQUENCE [LARGE SCALE GENOMIC DNA]</scope>
</reference>
<keyword evidence="1 2" id="KW-0694">RNA-binding</keyword>
<organism evidence="4 5">
    <name type="scientific">Nesidiocoris tenuis</name>
    <dbReference type="NCBI Taxonomy" id="355587"/>
    <lineage>
        <taxon>Eukaryota</taxon>
        <taxon>Metazoa</taxon>
        <taxon>Ecdysozoa</taxon>
        <taxon>Arthropoda</taxon>
        <taxon>Hexapoda</taxon>
        <taxon>Insecta</taxon>
        <taxon>Pterygota</taxon>
        <taxon>Neoptera</taxon>
        <taxon>Paraneoptera</taxon>
        <taxon>Hemiptera</taxon>
        <taxon>Heteroptera</taxon>
        <taxon>Panheteroptera</taxon>
        <taxon>Cimicomorpha</taxon>
        <taxon>Miridae</taxon>
        <taxon>Dicyphina</taxon>
        <taxon>Nesidiocoris</taxon>
    </lineage>
</organism>
<dbReference type="InterPro" id="IPR000504">
    <property type="entry name" value="RRM_dom"/>
</dbReference>
<evidence type="ECO:0000313" key="5">
    <source>
        <dbReference type="Proteomes" id="UP000479000"/>
    </source>
</evidence>
<dbReference type="Pfam" id="PF00076">
    <property type="entry name" value="RRM_1"/>
    <property type="match status" value="1"/>
</dbReference>
<dbReference type="InterPro" id="IPR035979">
    <property type="entry name" value="RBD_domain_sf"/>
</dbReference>
<dbReference type="AlphaFoldDB" id="A0A6H5GI57"/>
<feature type="domain" description="RRM" evidence="3">
    <location>
        <begin position="9"/>
        <end position="86"/>
    </location>
</feature>
<dbReference type="PROSITE" id="PS50102">
    <property type="entry name" value="RRM"/>
    <property type="match status" value="1"/>
</dbReference>
<proteinExistence type="predicted"/>
<gene>
    <name evidence="4" type="ORF">NTEN_LOCUS9041</name>
</gene>
<protein>
    <recommendedName>
        <fullName evidence="3">RRM domain-containing protein</fullName>
    </recommendedName>
</protein>